<protein>
    <submittedName>
        <fullName evidence="1">Uncharacterized protein</fullName>
    </submittedName>
</protein>
<name>A0A6S6UKI6_9BACT</name>
<dbReference type="EMBL" id="CACVAQ010000503">
    <property type="protein sequence ID" value="CAA6829572.1"/>
    <property type="molecule type" value="Genomic_DNA"/>
</dbReference>
<reference evidence="1" key="1">
    <citation type="submission" date="2020-01" db="EMBL/GenBank/DDBJ databases">
        <authorList>
            <person name="Meier V. D."/>
            <person name="Meier V D."/>
        </authorList>
    </citation>
    <scope>NUCLEOTIDE SEQUENCE</scope>
    <source>
        <strain evidence="1">HLG_WM_MAG_10</strain>
    </source>
</reference>
<accession>A0A6S6UKI6</accession>
<evidence type="ECO:0000313" key="1">
    <source>
        <dbReference type="EMBL" id="CAA6829572.1"/>
    </source>
</evidence>
<sequence length="66" mass="7643">MIPATKRLNFTSLVLPQQFQVESRTILLLKTYGFLLRNSKGINIKRYHLSETARSKTQPLHSGTWL</sequence>
<proteinExistence type="predicted"/>
<gene>
    <name evidence="1" type="ORF">HELGO_WM25116</name>
</gene>
<organism evidence="1">
    <name type="scientific">uncultured Aureispira sp</name>
    <dbReference type="NCBI Taxonomy" id="1331704"/>
    <lineage>
        <taxon>Bacteria</taxon>
        <taxon>Pseudomonadati</taxon>
        <taxon>Bacteroidota</taxon>
        <taxon>Saprospiria</taxon>
        <taxon>Saprospirales</taxon>
        <taxon>Saprospiraceae</taxon>
        <taxon>Aureispira</taxon>
        <taxon>environmental samples</taxon>
    </lineage>
</organism>
<dbReference type="AlphaFoldDB" id="A0A6S6UKI6"/>